<comment type="similarity">
    <text evidence="1 7">Belongs to the glycosyl hydrolase 5 (cellulase A) family.</text>
</comment>
<dbReference type="GO" id="GO:0016787">
    <property type="term" value="F:hydrolase activity"/>
    <property type="evidence" value="ECO:0007669"/>
    <property type="project" value="UniProtKB-KW"/>
</dbReference>
<evidence type="ECO:0000256" key="5">
    <source>
        <dbReference type="ARBA" id="ARBA00023295"/>
    </source>
</evidence>
<evidence type="ECO:0000256" key="3">
    <source>
        <dbReference type="ARBA" id="ARBA00023001"/>
    </source>
</evidence>
<evidence type="ECO:0000256" key="6">
    <source>
        <dbReference type="ARBA" id="ARBA00023326"/>
    </source>
</evidence>
<dbReference type="Proteomes" id="UP001172083">
    <property type="component" value="Unassembled WGS sequence"/>
</dbReference>
<dbReference type="InterPro" id="IPR001547">
    <property type="entry name" value="Glyco_hydro_5"/>
</dbReference>
<feature type="domain" description="Glycoside hydrolase family 5" evidence="9">
    <location>
        <begin position="62"/>
        <end position="350"/>
    </location>
</feature>
<reference evidence="10" key="1">
    <citation type="submission" date="2023-06" db="EMBL/GenBank/DDBJ databases">
        <title>Genomic of Agaribacillus aureum.</title>
        <authorList>
            <person name="Wang G."/>
        </authorList>
    </citation>
    <scope>NUCLEOTIDE SEQUENCE</scope>
    <source>
        <strain evidence="10">BMA12</strain>
    </source>
</reference>
<evidence type="ECO:0000256" key="1">
    <source>
        <dbReference type="ARBA" id="ARBA00005641"/>
    </source>
</evidence>
<feature type="signal peptide" evidence="8">
    <location>
        <begin position="1"/>
        <end position="27"/>
    </location>
</feature>
<evidence type="ECO:0000313" key="11">
    <source>
        <dbReference type="Proteomes" id="UP001172083"/>
    </source>
</evidence>
<keyword evidence="4" id="KW-0119">Carbohydrate metabolism</keyword>
<evidence type="ECO:0000256" key="4">
    <source>
        <dbReference type="ARBA" id="ARBA00023277"/>
    </source>
</evidence>
<comment type="caution">
    <text evidence="10">The sequence shown here is derived from an EMBL/GenBank/DDBJ whole genome shotgun (WGS) entry which is preliminary data.</text>
</comment>
<dbReference type="InterPro" id="IPR017853">
    <property type="entry name" value="GH"/>
</dbReference>
<keyword evidence="2 7" id="KW-0378">Hydrolase</keyword>
<sequence>MRQKINYLVKNGAMMLWALLFVFCSHAPAPTASEKFEVKKGTNIAHWLSQSNRRGKEREDFFTKSDVQKIAGLGFDHVRLPIDEEQMWDENGNRHAAAFQLMQNCIDWCSESGLRVIVDLHILRSHHFNAEVKPLWTDSEEQEKFFDLWRDLSRALKQYPNDLVAYELMNEAVADDHESWNRLLANAFNAIRELEPERTIVIGSNRWQSTDTFDALSVPENDSNILLSFHFYEPFLLTHYNAGWTSLKEYVGPVHYPGIILTESEFEQLPEAVKPEVEKWVGVEFNKELLLEKWSKPILKAKELGLPLYCGEFGIISNAPEKDTFRWYKDMIQLFEETGIGFANWNYKSDNFGLISNDNTENKDLLDIVTDNG</sequence>
<gene>
    <name evidence="10" type="ORF">QQ020_24150</name>
</gene>
<protein>
    <submittedName>
        <fullName evidence="10">Glycoside hydrolase family 5 protein</fullName>
    </submittedName>
</protein>
<proteinExistence type="inferred from homology"/>
<dbReference type="RefSeq" id="WP_346760533.1">
    <property type="nucleotide sequence ID" value="NZ_JAUJEB010000006.1"/>
</dbReference>
<name>A0ABT8LBN0_9BACT</name>
<keyword evidence="11" id="KW-1185">Reference proteome</keyword>
<keyword evidence="3" id="KW-0136">Cellulose degradation</keyword>
<dbReference type="EMBL" id="JAUJEB010000006">
    <property type="protein sequence ID" value="MDN5215194.1"/>
    <property type="molecule type" value="Genomic_DNA"/>
</dbReference>
<dbReference type="Gene3D" id="3.20.20.80">
    <property type="entry name" value="Glycosidases"/>
    <property type="match status" value="1"/>
</dbReference>
<dbReference type="InterPro" id="IPR050386">
    <property type="entry name" value="Glycosyl_hydrolase_5"/>
</dbReference>
<organism evidence="10 11">
    <name type="scientific">Agaribacillus aureus</name>
    <dbReference type="NCBI Taxonomy" id="3051825"/>
    <lineage>
        <taxon>Bacteria</taxon>
        <taxon>Pseudomonadati</taxon>
        <taxon>Bacteroidota</taxon>
        <taxon>Cytophagia</taxon>
        <taxon>Cytophagales</taxon>
        <taxon>Splendidivirgaceae</taxon>
        <taxon>Agaribacillus</taxon>
    </lineage>
</organism>
<keyword evidence="5 7" id="KW-0326">Glycosidase</keyword>
<keyword evidence="8" id="KW-0732">Signal</keyword>
<dbReference type="SUPFAM" id="SSF51445">
    <property type="entry name" value="(Trans)glycosidases"/>
    <property type="match status" value="1"/>
</dbReference>
<feature type="chain" id="PRO_5046352054" evidence="8">
    <location>
        <begin position="28"/>
        <end position="373"/>
    </location>
</feature>
<dbReference type="PANTHER" id="PTHR31297">
    <property type="entry name" value="GLUCAN ENDO-1,6-BETA-GLUCOSIDASE B"/>
    <property type="match status" value="1"/>
</dbReference>
<evidence type="ECO:0000259" key="9">
    <source>
        <dbReference type="Pfam" id="PF00150"/>
    </source>
</evidence>
<dbReference type="PANTHER" id="PTHR31297:SF41">
    <property type="entry name" value="ENDOGLUCANASE, PUTATIVE (AFU_ORTHOLOGUE AFUA_5G01830)-RELATED"/>
    <property type="match status" value="1"/>
</dbReference>
<dbReference type="Pfam" id="PF00150">
    <property type="entry name" value="Cellulase"/>
    <property type="match status" value="1"/>
</dbReference>
<evidence type="ECO:0000256" key="7">
    <source>
        <dbReference type="RuleBase" id="RU361153"/>
    </source>
</evidence>
<evidence type="ECO:0000313" key="10">
    <source>
        <dbReference type="EMBL" id="MDN5215194.1"/>
    </source>
</evidence>
<accession>A0ABT8LBN0</accession>
<keyword evidence="6" id="KW-0624">Polysaccharide degradation</keyword>
<evidence type="ECO:0000256" key="2">
    <source>
        <dbReference type="ARBA" id="ARBA00022801"/>
    </source>
</evidence>
<evidence type="ECO:0000256" key="8">
    <source>
        <dbReference type="SAM" id="SignalP"/>
    </source>
</evidence>